<keyword evidence="2" id="KW-1185">Reference proteome</keyword>
<evidence type="ECO:0000313" key="1">
    <source>
        <dbReference type="EMBL" id="CAA9195056.1"/>
    </source>
</evidence>
<evidence type="ECO:0000313" key="2">
    <source>
        <dbReference type="Proteomes" id="UP000474567"/>
    </source>
</evidence>
<dbReference type="EMBL" id="CADCST010000054">
    <property type="protein sequence ID" value="CAA9195056.1"/>
    <property type="molecule type" value="Genomic_DNA"/>
</dbReference>
<comment type="caution">
    <text evidence="1">The sequence shown here is derived from an EMBL/GenBank/DDBJ whole genome shotgun (WGS) entry which is preliminary data.</text>
</comment>
<organism evidence="1 2">
    <name type="scientific">Flavobacterium collinsii</name>
    <dbReference type="NCBI Taxonomy" id="1114861"/>
    <lineage>
        <taxon>Bacteria</taxon>
        <taxon>Pseudomonadati</taxon>
        <taxon>Bacteroidota</taxon>
        <taxon>Flavobacteriia</taxon>
        <taxon>Flavobacteriales</taxon>
        <taxon>Flavobacteriaceae</taxon>
        <taxon>Flavobacterium</taxon>
    </lineage>
</organism>
<accession>A0ABN7EEQ9</accession>
<reference evidence="1 2" key="1">
    <citation type="submission" date="2020-02" db="EMBL/GenBank/DDBJ databases">
        <authorList>
            <person name="Criscuolo A."/>
        </authorList>
    </citation>
    <scope>NUCLEOTIDE SEQUENCE [LARGE SCALE GENOMIC DNA]</scope>
    <source>
        <strain evidence="1">CECT7796</strain>
    </source>
</reference>
<name>A0ABN7EEQ9_9FLAO</name>
<dbReference type="RefSeq" id="WP_173964421.1">
    <property type="nucleotide sequence ID" value="NZ_CADCST010000054.1"/>
</dbReference>
<sequence length="151" mass="17647">MEQVMFKLTSTLLQSIKKIIERESKKTTNQNTGLNEMLGYYGKEFITKGQAQKVVSFYDNPKNDENYNDKKKLYDEINMLTFVKNSLAHQKRVDDTKIKTFHAPMSSRSVDRLSISKTMADVRPPRPDQISEQIAHERYKIIDLMQRISIL</sequence>
<gene>
    <name evidence="1" type="ORF">FLACOL7796_00417</name>
</gene>
<proteinExistence type="predicted"/>
<dbReference type="Proteomes" id="UP000474567">
    <property type="component" value="Unassembled WGS sequence"/>
</dbReference>
<protein>
    <submittedName>
        <fullName evidence="1">Uncharacterized protein</fullName>
    </submittedName>
</protein>